<evidence type="ECO:0000313" key="4">
    <source>
        <dbReference type="EMBL" id="KAF2195119.1"/>
    </source>
</evidence>
<name>A0A6A6EWG4_9PEZI</name>
<keyword evidence="3" id="KW-0732">Signal</keyword>
<dbReference type="OrthoDB" id="5347452at2759"/>
<feature type="signal peptide" evidence="3">
    <location>
        <begin position="1"/>
        <end position="19"/>
    </location>
</feature>
<feature type="region of interest" description="Disordered" evidence="1">
    <location>
        <begin position="285"/>
        <end position="310"/>
    </location>
</feature>
<feature type="region of interest" description="Disordered" evidence="1">
    <location>
        <begin position="351"/>
        <end position="426"/>
    </location>
</feature>
<organism evidence="4 5">
    <name type="scientific">Zopfia rhizophila CBS 207.26</name>
    <dbReference type="NCBI Taxonomy" id="1314779"/>
    <lineage>
        <taxon>Eukaryota</taxon>
        <taxon>Fungi</taxon>
        <taxon>Dikarya</taxon>
        <taxon>Ascomycota</taxon>
        <taxon>Pezizomycotina</taxon>
        <taxon>Dothideomycetes</taxon>
        <taxon>Dothideomycetes incertae sedis</taxon>
        <taxon>Zopfiaceae</taxon>
        <taxon>Zopfia</taxon>
    </lineage>
</organism>
<keyword evidence="5" id="KW-1185">Reference proteome</keyword>
<evidence type="ECO:0000256" key="3">
    <source>
        <dbReference type="SAM" id="SignalP"/>
    </source>
</evidence>
<keyword evidence="2" id="KW-1133">Transmembrane helix</keyword>
<sequence>MQYSVALLGALAVLPAVNCVAFGGPAPTVFSPNRVLEVWSPKPTKGPSIAELRRRQSNLFPETCGWQSGDLSSAVTCKYGNTCMMYTASSSGMIGCCDGPDLQSCGWVNSCVDYEAIISGSCTGDCKTNSFALKCSASSAPYCISWTYPSNNIKDYGCGTDPLSTYETVFQEASEFLDSTSTSISLPTVSGNAVTGWGSTDGAAGATATETDSYLSDPTELPSGGGTKKTKKTKTKVNLGVIIGIAAGAFLLFIIVAGIIIICCVKQKKKRQALANQQAIAAAQASRPQSQFNPQMPQQQMQQVPPPMPQTPTQGMEGYFKPAIDPQSPYIQQAEPQKFNPQTQVHEYPVQSPISNPPTPAPAYSQPYHAPNNGQFVPPIPTQSPAPYQMRGPTPGAHEVDAISVPQAPQGQQGQREPVYEMGNGR</sequence>
<feature type="transmembrane region" description="Helical" evidence="2">
    <location>
        <begin position="239"/>
        <end position="265"/>
    </location>
</feature>
<keyword evidence="2" id="KW-0472">Membrane</keyword>
<dbReference type="EMBL" id="ML994610">
    <property type="protein sequence ID" value="KAF2195119.1"/>
    <property type="molecule type" value="Genomic_DNA"/>
</dbReference>
<gene>
    <name evidence="4" type="ORF">K469DRAFT_743770</name>
</gene>
<dbReference type="AlphaFoldDB" id="A0A6A6EWG4"/>
<evidence type="ECO:0000256" key="1">
    <source>
        <dbReference type="SAM" id="MobiDB-lite"/>
    </source>
</evidence>
<keyword evidence="2" id="KW-0812">Transmembrane</keyword>
<reference evidence="4" key="1">
    <citation type="journal article" date="2020" name="Stud. Mycol.">
        <title>101 Dothideomycetes genomes: a test case for predicting lifestyles and emergence of pathogens.</title>
        <authorList>
            <person name="Haridas S."/>
            <person name="Albert R."/>
            <person name="Binder M."/>
            <person name="Bloem J."/>
            <person name="Labutti K."/>
            <person name="Salamov A."/>
            <person name="Andreopoulos B."/>
            <person name="Baker S."/>
            <person name="Barry K."/>
            <person name="Bills G."/>
            <person name="Bluhm B."/>
            <person name="Cannon C."/>
            <person name="Castanera R."/>
            <person name="Culley D."/>
            <person name="Daum C."/>
            <person name="Ezra D."/>
            <person name="Gonzalez J."/>
            <person name="Henrissat B."/>
            <person name="Kuo A."/>
            <person name="Liang C."/>
            <person name="Lipzen A."/>
            <person name="Lutzoni F."/>
            <person name="Magnuson J."/>
            <person name="Mondo S."/>
            <person name="Nolan M."/>
            <person name="Ohm R."/>
            <person name="Pangilinan J."/>
            <person name="Park H.-J."/>
            <person name="Ramirez L."/>
            <person name="Alfaro M."/>
            <person name="Sun H."/>
            <person name="Tritt A."/>
            <person name="Yoshinaga Y."/>
            <person name="Zwiers L.-H."/>
            <person name="Turgeon B."/>
            <person name="Goodwin S."/>
            <person name="Spatafora J."/>
            <person name="Crous P."/>
            <person name="Grigoriev I."/>
        </authorList>
    </citation>
    <scope>NUCLEOTIDE SEQUENCE</scope>
    <source>
        <strain evidence="4">CBS 207.26</strain>
    </source>
</reference>
<evidence type="ECO:0000313" key="5">
    <source>
        <dbReference type="Proteomes" id="UP000800200"/>
    </source>
</evidence>
<feature type="chain" id="PRO_5025511169" description="Mid2 domain-containing protein" evidence="3">
    <location>
        <begin position="20"/>
        <end position="426"/>
    </location>
</feature>
<proteinExistence type="predicted"/>
<evidence type="ECO:0000256" key="2">
    <source>
        <dbReference type="SAM" id="Phobius"/>
    </source>
</evidence>
<feature type="region of interest" description="Disordered" evidence="1">
    <location>
        <begin position="202"/>
        <end position="230"/>
    </location>
</feature>
<feature type="compositionally biased region" description="Low complexity" evidence="1">
    <location>
        <begin position="285"/>
        <end position="303"/>
    </location>
</feature>
<dbReference type="Proteomes" id="UP000800200">
    <property type="component" value="Unassembled WGS sequence"/>
</dbReference>
<evidence type="ECO:0008006" key="6">
    <source>
        <dbReference type="Google" id="ProtNLM"/>
    </source>
</evidence>
<accession>A0A6A6EWG4</accession>
<protein>
    <recommendedName>
        <fullName evidence="6">Mid2 domain-containing protein</fullName>
    </recommendedName>
</protein>